<evidence type="ECO:0000313" key="1">
    <source>
        <dbReference type="EMBL" id="KAK7806240.1"/>
    </source>
</evidence>
<organism evidence="1 2">
    <name type="scientific">Myodes glareolus</name>
    <name type="common">Bank vole</name>
    <name type="synonym">Clethrionomys glareolus</name>
    <dbReference type="NCBI Taxonomy" id="447135"/>
    <lineage>
        <taxon>Eukaryota</taxon>
        <taxon>Metazoa</taxon>
        <taxon>Chordata</taxon>
        <taxon>Craniata</taxon>
        <taxon>Vertebrata</taxon>
        <taxon>Euteleostomi</taxon>
        <taxon>Mammalia</taxon>
        <taxon>Eutheria</taxon>
        <taxon>Euarchontoglires</taxon>
        <taxon>Glires</taxon>
        <taxon>Rodentia</taxon>
        <taxon>Myomorpha</taxon>
        <taxon>Muroidea</taxon>
        <taxon>Cricetidae</taxon>
        <taxon>Arvicolinae</taxon>
        <taxon>Myodes</taxon>
    </lineage>
</organism>
<gene>
    <name evidence="1" type="ORF">U0070_008903</name>
</gene>
<sequence>MQEGTVHAMRIMSKEDMVSLTDKLHTLELSMKAILSKEEMVSLMDKHHALELLMKALQHNTGQEIQDLQKAMVIRFNKIEEIIDSDEQEQKVERQHSPQKTLSLHRVLPAFPVITSEKITGSKNPKVIEEHTWEPIRMNDLKEFKQAIVNYGLHSSFGREMLKSWALSIKATHQDWNQLTLYDSQQPVLAITDPEIIKIVLVKECYSIFTNHRIGVLFEET</sequence>
<dbReference type="Pfam" id="PF00607">
    <property type="entry name" value="Gag_p24"/>
    <property type="match status" value="1"/>
</dbReference>
<protein>
    <submittedName>
        <fullName evidence="1">Uncharacterized protein</fullName>
    </submittedName>
</protein>
<dbReference type="Proteomes" id="UP001488838">
    <property type="component" value="Unassembled WGS sequence"/>
</dbReference>
<reference evidence="1 2" key="1">
    <citation type="journal article" date="2023" name="bioRxiv">
        <title>Conserved and derived expression patterns and positive selection on dental genes reveal complex evolutionary context of ever-growing rodent molars.</title>
        <authorList>
            <person name="Calamari Z.T."/>
            <person name="Song A."/>
            <person name="Cohen E."/>
            <person name="Akter M."/>
            <person name="Roy R.D."/>
            <person name="Hallikas O."/>
            <person name="Christensen M.M."/>
            <person name="Li P."/>
            <person name="Marangoni P."/>
            <person name="Jernvall J."/>
            <person name="Klein O.D."/>
        </authorList>
    </citation>
    <scope>NUCLEOTIDE SEQUENCE [LARGE SCALE GENOMIC DNA]</scope>
    <source>
        <strain evidence="1">V071</strain>
    </source>
</reference>
<proteinExistence type="predicted"/>
<keyword evidence="2" id="KW-1185">Reference proteome</keyword>
<dbReference type="GO" id="GO:0016032">
    <property type="term" value="P:viral process"/>
    <property type="evidence" value="ECO:0007669"/>
    <property type="project" value="InterPro"/>
</dbReference>
<evidence type="ECO:0000313" key="2">
    <source>
        <dbReference type="Proteomes" id="UP001488838"/>
    </source>
</evidence>
<name>A0AAW0HVN6_MYOGA</name>
<dbReference type="InterPro" id="IPR008919">
    <property type="entry name" value="Retrov_capsid_N"/>
</dbReference>
<dbReference type="EMBL" id="JBBHLL010000308">
    <property type="protein sequence ID" value="KAK7806240.1"/>
    <property type="molecule type" value="Genomic_DNA"/>
</dbReference>
<dbReference type="AlphaFoldDB" id="A0AAW0HVN6"/>
<comment type="caution">
    <text evidence="1">The sequence shown here is derived from an EMBL/GenBank/DDBJ whole genome shotgun (WGS) entry which is preliminary data.</text>
</comment>
<accession>A0AAW0HVN6</accession>
<dbReference type="Gene3D" id="1.10.375.10">
    <property type="entry name" value="Human Immunodeficiency Virus Type 1 Capsid Protein"/>
    <property type="match status" value="1"/>
</dbReference>